<comment type="caution">
    <text evidence="1">The sequence shown here is derived from an EMBL/GenBank/DDBJ whole genome shotgun (WGS) entry which is preliminary data.</text>
</comment>
<dbReference type="AlphaFoldDB" id="A0A6A4QMU9"/>
<protein>
    <submittedName>
        <fullName evidence="1">Uncharacterized protein</fullName>
    </submittedName>
</protein>
<dbReference type="Proteomes" id="UP000447434">
    <property type="component" value="Chromosome 5"/>
</dbReference>
<keyword evidence="2" id="KW-1185">Reference proteome</keyword>
<dbReference type="EMBL" id="WOCE01000005">
    <property type="protein sequence ID" value="KAE9614344.1"/>
    <property type="molecule type" value="Genomic_DNA"/>
</dbReference>
<proteinExistence type="predicted"/>
<evidence type="ECO:0000313" key="1">
    <source>
        <dbReference type="EMBL" id="KAE9614344.1"/>
    </source>
</evidence>
<accession>A0A6A4QMU9</accession>
<evidence type="ECO:0000313" key="2">
    <source>
        <dbReference type="Proteomes" id="UP000447434"/>
    </source>
</evidence>
<sequence length="50" mass="5639">MTTDHVQEKFQVVTPAKKLSAKFDLDLIQSPVCNSTQLSSSKMTKHMKTE</sequence>
<reference evidence="2" key="1">
    <citation type="journal article" date="2020" name="Nat. Commun.">
        <title>Genome sequence of the cluster root forming white lupin.</title>
        <authorList>
            <person name="Hufnagel B."/>
            <person name="Marques A."/>
            <person name="Soriano A."/>
            <person name="Marques L."/>
            <person name="Divol F."/>
            <person name="Doumas P."/>
            <person name="Sallet E."/>
            <person name="Mancinotti D."/>
            <person name="Carrere S."/>
            <person name="Marande W."/>
            <person name="Arribat S."/>
            <person name="Keller J."/>
            <person name="Huneau C."/>
            <person name="Blein T."/>
            <person name="Aime D."/>
            <person name="Laguerre M."/>
            <person name="Taylor J."/>
            <person name="Schubert V."/>
            <person name="Nelson M."/>
            <person name="Geu-Flores F."/>
            <person name="Crespi M."/>
            <person name="Gallardo-Guerrero K."/>
            <person name="Delaux P.-M."/>
            <person name="Salse J."/>
            <person name="Berges H."/>
            <person name="Guyot R."/>
            <person name="Gouzy J."/>
            <person name="Peret B."/>
        </authorList>
    </citation>
    <scope>NUCLEOTIDE SEQUENCE [LARGE SCALE GENOMIC DNA]</scope>
    <source>
        <strain evidence="2">cv. Amiga</strain>
    </source>
</reference>
<organism evidence="1 2">
    <name type="scientific">Lupinus albus</name>
    <name type="common">White lupine</name>
    <name type="synonym">Lupinus termis</name>
    <dbReference type="NCBI Taxonomy" id="3870"/>
    <lineage>
        <taxon>Eukaryota</taxon>
        <taxon>Viridiplantae</taxon>
        <taxon>Streptophyta</taxon>
        <taxon>Embryophyta</taxon>
        <taxon>Tracheophyta</taxon>
        <taxon>Spermatophyta</taxon>
        <taxon>Magnoliopsida</taxon>
        <taxon>eudicotyledons</taxon>
        <taxon>Gunneridae</taxon>
        <taxon>Pentapetalae</taxon>
        <taxon>rosids</taxon>
        <taxon>fabids</taxon>
        <taxon>Fabales</taxon>
        <taxon>Fabaceae</taxon>
        <taxon>Papilionoideae</taxon>
        <taxon>50 kb inversion clade</taxon>
        <taxon>genistoids sensu lato</taxon>
        <taxon>core genistoids</taxon>
        <taxon>Genisteae</taxon>
        <taxon>Lupinus</taxon>
    </lineage>
</organism>
<gene>
    <name evidence="1" type="ORF">Lalb_Chr05g0226921</name>
</gene>
<name>A0A6A4QMU9_LUPAL</name>